<keyword evidence="2 4" id="KW-0689">Ribosomal protein</keyword>
<feature type="compositionally biased region" description="Low complexity" evidence="6">
    <location>
        <begin position="184"/>
        <end position="210"/>
    </location>
</feature>
<dbReference type="PANTHER" id="PTHR14413">
    <property type="entry name" value="RIBOSOMAL PROTEIN L17"/>
    <property type="match status" value="1"/>
</dbReference>
<feature type="region of interest" description="Disordered" evidence="6">
    <location>
        <begin position="128"/>
        <end position="217"/>
    </location>
</feature>
<dbReference type="AlphaFoldDB" id="A0A6I4I0R9"/>
<accession>A0A6I4I0R9</accession>
<dbReference type="GO" id="GO:0003735">
    <property type="term" value="F:structural constituent of ribosome"/>
    <property type="evidence" value="ECO:0007669"/>
    <property type="project" value="InterPro"/>
</dbReference>
<dbReference type="NCBIfam" id="TIGR00059">
    <property type="entry name" value="L17"/>
    <property type="match status" value="1"/>
</dbReference>
<evidence type="ECO:0000256" key="4">
    <source>
        <dbReference type="HAMAP-Rule" id="MF_01368"/>
    </source>
</evidence>
<dbReference type="GO" id="GO:0006412">
    <property type="term" value="P:translation"/>
    <property type="evidence" value="ECO:0007669"/>
    <property type="project" value="UniProtKB-UniRule"/>
</dbReference>
<dbReference type="PROSITE" id="PS01167">
    <property type="entry name" value="RIBOSOMAL_L17"/>
    <property type="match status" value="1"/>
</dbReference>
<dbReference type="Pfam" id="PF01196">
    <property type="entry name" value="Ribosomal_L17"/>
    <property type="match status" value="1"/>
</dbReference>
<dbReference type="EMBL" id="CP066775">
    <property type="protein sequence ID" value="QQL48507.1"/>
    <property type="molecule type" value="Genomic_DNA"/>
</dbReference>
<evidence type="ECO:0000256" key="5">
    <source>
        <dbReference type="RuleBase" id="RU000660"/>
    </source>
</evidence>
<dbReference type="InterPro" id="IPR000456">
    <property type="entry name" value="Ribosomal_bL17"/>
</dbReference>
<evidence type="ECO:0000256" key="1">
    <source>
        <dbReference type="ARBA" id="ARBA00008777"/>
    </source>
</evidence>
<organism evidence="7 8">
    <name type="scientific">Mucilaginibacter ginkgonis</name>
    <dbReference type="NCBI Taxonomy" id="2682091"/>
    <lineage>
        <taxon>Bacteria</taxon>
        <taxon>Pseudomonadati</taxon>
        <taxon>Bacteroidota</taxon>
        <taxon>Sphingobacteriia</taxon>
        <taxon>Sphingobacteriales</taxon>
        <taxon>Sphingobacteriaceae</taxon>
        <taxon>Mucilaginibacter</taxon>
    </lineage>
</organism>
<dbReference type="Proteomes" id="UP000429232">
    <property type="component" value="Chromosome"/>
</dbReference>
<dbReference type="FunFam" id="3.90.1030.10:FF:000006">
    <property type="entry name" value="50S ribosomal protein L17"/>
    <property type="match status" value="1"/>
</dbReference>
<evidence type="ECO:0000256" key="3">
    <source>
        <dbReference type="ARBA" id="ARBA00023274"/>
    </source>
</evidence>
<proteinExistence type="inferred from homology"/>
<evidence type="ECO:0000313" key="8">
    <source>
        <dbReference type="Proteomes" id="UP000429232"/>
    </source>
</evidence>
<dbReference type="RefSeq" id="WP_157526220.1">
    <property type="nucleotide sequence ID" value="NZ_CP066775.1"/>
</dbReference>
<dbReference type="InterPro" id="IPR036373">
    <property type="entry name" value="Ribosomal_bL17_sf"/>
</dbReference>
<evidence type="ECO:0000256" key="6">
    <source>
        <dbReference type="SAM" id="MobiDB-lite"/>
    </source>
</evidence>
<keyword evidence="8" id="KW-1185">Reference proteome</keyword>
<dbReference type="InterPro" id="IPR047859">
    <property type="entry name" value="Ribosomal_bL17_CS"/>
</dbReference>
<dbReference type="KEGG" id="mgik:GO620_009920"/>
<dbReference type="Gene3D" id="3.90.1030.10">
    <property type="entry name" value="Ribosomal protein L17"/>
    <property type="match status" value="1"/>
</dbReference>
<name>A0A6I4I0R9_9SPHI</name>
<dbReference type="HAMAP" id="MF_01368">
    <property type="entry name" value="Ribosomal_bL17"/>
    <property type="match status" value="1"/>
</dbReference>
<feature type="compositionally biased region" description="Low complexity" evidence="6">
    <location>
        <begin position="143"/>
        <end position="152"/>
    </location>
</feature>
<evidence type="ECO:0000313" key="7">
    <source>
        <dbReference type="EMBL" id="QQL48507.1"/>
    </source>
</evidence>
<dbReference type="GO" id="GO:0022625">
    <property type="term" value="C:cytosolic large ribosomal subunit"/>
    <property type="evidence" value="ECO:0007669"/>
    <property type="project" value="TreeGrafter"/>
</dbReference>
<reference evidence="7 8" key="1">
    <citation type="submission" date="2020-12" db="EMBL/GenBank/DDBJ databases">
        <title>HMF7856_wgs.fasta genome submission.</title>
        <authorList>
            <person name="Kang H."/>
            <person name="Kim H."/>
            <person name="Joh K."/>
        </authorList>
    </citation>
    <scope>NUCLEOTIDE SEQUENCE [LARGE SCALE GENOMIC DNA]</scope>
    <source>
        <strain evidence="7 8">HMF7856</strain>
    </source>
</reference>
<comment type="subunit">
    <text evidence="4">Part of the 50S ribosomal subunit. Contacts protein L32.</text>
</comment>
<keyword evidence="3 4" id="KW-0687">Ribonucleoprotein</keyword>
<dbReference type="PANTHER" id="PTHR14413:SF16">
    <property type="entry name" value="LARGE RIBOSOMAL SUBUNIT PROTEIN BL17M"/>
    <property type="match status" value="1"/>
</dbReference>
<gene>
    <name evidence="4 7" type="primary">rplQ</name>
    <name evidence="7" type="ORF">GO620_009920</name>
</gene>
<protein>
    <recommendedName>
        <fullName evidence="4">Large ribosomal subunit protein bL17</fullName>
    </recommendedName>
</protein>
<comment type="similarity">
    <text evidence="1 4 5">Belongs to the bacterial ribosomal protein bL17 family.</text>
</comment>
<evidence type="ECO:0000256" key="2">
    <source>
        <dbReference type="ARBA" id="ARBA00022980"/>
    </source>
</evidence>
<sequence length="217" mass="23273">MRHGKKHNHLGRTDSHRKAMLANMASSLIEHKRITTTLAKAKALRVYVEPILTKAKSDNTHSRRTVFSYLQNKDAVTELFRDVAVKIADRPGGYTRIIKMENRLGDNAEMALIELVDYNTVYGATTAAPAKKATRRRGGSGKGAAVAGATTAEVTPADDAAVVDENPVAETAVEETPSTETPKAEGNTTEAVATEETPAEPSAEEAASNEDQAEKGE</sequence>
<dbReference type="SUPFAM" id="SSF64263">
    <property type="entry name" value="Prokaryotic ribosomal protein L17"/>
    <property type="match status" value="1"/>
</dbReference>